<dbReference type="GO" id="GO:0004674">
    <property type="term" value="F:protein serine/threonine kinase activity"/>
    <property type="evidence" value="ECO:0007669"/>
    <property type="project" value="TreeGrafter"/>
</dbReference>
<reference evidence="2" key="1">
    <citation type="journal article" date="2020" name="Stud. Mycol.">
        <title>101 Dothideomycetes genomes: a test case for predicting lifestyles and emergence of pathogens.</title>
        <authorList>
            <person name="Haridas S."/>
            <person name="Albert R."/>
            <person name="Binder M."/>
            <person name="Bloem J."/>
            <person name="Labutti K."/>
            <person name="Salamov A."/>
            <person name="Andreopoulos B."/>
            <person name="Baker S."/>
            <person name="Barry K."/>
            <person name="Bills G."/>
            <person name="Bluhm B."/>
            <person name="Cannon C."/>
            <person name="Castanera R."/>
            <person name="Culley D."/>
            <person name="Daum C."/>
            <person name="Ezra D."/>
            <person name="Gonzalez J."/>
            <person name="Henrissat B."/>
            <person name="Kuo A."/>
            <person name="Liang C."/>
            <person name="Lipzen A."/>
            <person name="Lutzoni F."/>
            <person name="Magnuson J."/>
            <person name="Mondo S."/>
            <person name="Nolan M."/>
            <person name="Ohm R."/>
            <person name="Pangilinan J."/>
            <person name="Park H.-J."/>
            <person name="Ramirez L."/>
            <person name="Alfaro M."/>
            <person name="Sun H."/>
            <person name="Tritt A."/>
            <person name="Yoshinaga Y."/>
            <person name="Zwiers L.-H."/>
            <person name="Turgeon B."/>
            <person name="Goodwin S."/>
            <person name="Spatafora J."/>
            <person name="Crous P."/>
            <person name="Grigoriev I."/>
        </authorList>
    </citation>
    <scope>NUCLEOTIDE SEQUENCE</scope>
    <source>
        <strain evidence="2">CBS 161.51</strain>
    </source>
</reference>
<evidence type="ECO:0000259" key="1">
    <source>
        <dbReference type="PROSITE" id="PS50011"/>
    </source>
</evidence>
<dbReference type="AlphaFoldDB" id="A0A6A5SMM4"/>
<keyword evidence="2" id="KW-0808">Transferase</keyword>
<evidence type="ECO:0000313" key="2">
    <source>
        <dbReference type="EMBL" id="KAF1940898.1"/>
    </source>
</evidence>
<keyword evidence="2" id="KW-0418">Kinase</keyword>
<dbReference type="PANTHER" id="PTHR24359:SF37">
    <property type="entry name" value="PROTEIN KINASE DOMAIN-CONTAINING PROTEIN"/>
    <property type="match status" value="1"/>
</dbReference>
<dbReference type="PANTHER" id="PTHR24359">
    <property type="entry name" value="SERINE/THREONINE-PROTEIN KINASE SBK1"/>
    <property type="match status" value="1"/>
</dbReference>
<dbReference type="InterPro" id="IPR011009">
    <property type="entry name" value="Kinase-like_dom_sf"/>
</dbReference>
<dbReference type="SMART" id="SM00220">
    <property type="entry name" value="S_TKc"/>
    <property type="match status" value="1"/>
</dbReference>
<dbReference type="InterPro" id="IPR000719">
    <property type="entry name" value="Prot_kinase_dom"/>
</dbReference>
<keyword evidence="3" id="KW-1185">Reference proteome</keyword>
<evidence type="ECO:0000313" key="3">
    <source>
        <dbReference type="Proteomes" id="UP000800038"/>
    </source>
</evidence>
<organism evidence="2 3">
    <name type="scientific">Clathrospora elynae</name>
    <dbReference type="NCBI Taxonomy" id="706981"/>
    <lineage>
        <taxon>Eukaryota</taxon>
        <taxon>Fungi</taxon>
        <taxon>Dikarya</taxon>
        <taxon>Ascomycota</taxon>
        <taxon>Pezizomycotina</taxon>
        <taxon>Dothideomycetes</taxon>
        <taxon>Pleosporomycetidae</taxon>
        <taxon>Pleosporales</taxon>
        <taxon>Diademaceae</taxon>
        <taxon>Clathrospora</taxon>
    </lineage>
</organism>
<accession>A0A6A5SMM4</accession>
<dbReference type="Pfam" id="PF00069">
    <property type="entry name" value="Pkinase"/>
    <property type="match status" value="1"/>
</dbReference>
<gene>
    <name evidence="2" type="ORF">EJ02DRAFT_494128</name>
</gene>
<dbReference type="GO" id="GO:0005524">
    <property type="term" value="F:ATP binding"/>
    <property type="evidence" value="ECO:0007669"/>
    <property type="project" value="InterPro"/>
</dbReference>
<feature type="domain" description="Protein kinase" evidence="1">
    <location>
        <begin position="174"/>
        <end position="485"/>
    </location>
</feature>
<protein>
    <submittedName>
        <fullName evidence="2">Kinase-like protein</fullName>
    </submittedName>
</protein>
<dbReference type="Proteomes" id="UP000800038">
    <property type="component" value="Unassembled WGS sequence"/>
</dbReference>
<dbReference type="OrthoDB" id="248923at2759"/>
<dbReference type="EMBL" id="ML976056">
    <property type="protein sequence ID" value="KAF1940898.1"/>
    <property type="molecule type" value="Genomic_DNA"/>
</dbReference>
<proteinExistence type="predicted"/>
<dbReference type="Gene3D" id="1.10.510.10">
    <property type="entry name" value="Transferase(Phosphotransferase) domain 1"/>
    <property type="match status" value="1"/>
</dbReference>
<dbReference type="SUPFAM" id="SSF56112">
    <property type="entry name" value="Protein kinase-like (PK-like)"/>
    <property type="match status" value="1"/>
</dbReference>
<sequence>MAPDDSWLPVQADLAVYSRLVGSKIEEDTLHGTFLGTTTEYVPNSTINFIATQRNIRKVLNNEPSASGLSKLQKKNCATRVHRIAKRVFIICVVHQIPMSFLLDLNHVDNELKIPLTFTDEMLPFGNQDVGMVPGQFTKSSLDNFIPYQPYVCSPTFRLGSFDQTFSSSDILPMKTGSSLGHGAAGDVTIVQVDKSHLFYPGSNPTTDQWSREFAMKSFKQPYLAQREMNFIQALREAGISSNHAHLATSYGGFTCAGNSYLISEKADTNLDDYMKQTSSPPPSPSTRIWLKRQFLGLADALRAIHDLKPDVQAGYIHDIKPDNVLVFYTANNPRFKWTDWGCAKVNDIKEGTSHQSRTRGAPPYNPPESINGIFSTVTSRPHDIWSLGCMYLELLVWITEGWTSLNAFRGALGGDYNDDNNEYRHDDFHHDDKIKPEVVSKLVSVRSAQGGTWNGVCTEIDRMLRITPSQRPRAANVVDALKQA</sequence>
<dbReference type="PROSITE" id="PS50011">
    <property type="entry name" value="PROTEIN_KINASE_DOM"/>
    <property type="match status" value="1"/>
</dbReference>
<name>A0A6A5SMM4_9PLEO</name>